<organism evidence="7 8">
    <name type="scientific">Listeria cornellensis FSL F6-0969</name>
    <dbReference type="NCBI Taxonomy" id="1265820"/>
    <lineage>
        <taxon>Bacteria</taxon>
        <taxon>Bacillati</taxon>
        <taxon>Bacillota</taxon>
        <taxon>Bacilli</taxon>
        <taxon>Bacillales</taxon>
        <taxon>Listeriaceae</taxon>
        <taxon>Listeria</taxon>
    </lineage>
</organism>
<evidence type="ECO:0000256" key="1">
    <source>
        <dbReference type="ARBA" id="ARBA00004651"/>
    </source>
</evidence>
<evidence type="ECO:0000313" key="7">
    <source>
        <dbReference type="EMBL" id="EUJ25311.1"/>
    </source>
</evidence>
<dbReference type="Proteomes" id="UP000019254">
    <property type="component" value="Unassembled WGS sequence"/>
</dbReference>
<dbReference type="EMBL" id="AODE01000046">
    <property type="protein sequence ID" value="EUJ25311.1"/>
    <property type="molecule type" value="Genomic_DNA"/>
</dbReference>
<comment type="caution">
    <text evidence="7">The sequence shown here is derived from an EMBL/GenBank/DDBJ whole genome shotgun (WGS) entry which is preliminary data.</text>
</comment>
<dbReference type="PANTHER" id="PTHR30086">
    <property type="entry name" value="ARGININE EXPORTER PROTEIN ARGO"/>
    <property type="match status" value="1"/>
</dbReference>
<evidence type="ECO:0000256" key="6">
    <source>
        <dbReference type="SAM" id="Phobius"/>
    </source>
</evidence>
<sequence length="119" mass="13466">MFNIAAFLSYIFLTAYTPGPNNIMAMSNASNDGFKKSFKFCLGVLAGFFVIVLASAIFSAALYDFIPTIEPFMRFIGAAYILWLAWVILRDKPKNPNAKKSTIRAKLLFYRYGDAIRER</sequence>
<reference evidence="7 8" key="1">
    <citation type="journal article" date="2014" name="Int. J. Syst. Evol. Microbiol.">
        <title>Listeria floridensis sp. nov., Listeria aquatica sp. nov., Listeria cornellensis sp. nov., Listeria riparia sp. nov. and Listeria grandensis sp. nov., from agricultural and natural environments.</title>
        <authorList>
            <person name="den Bakker H.C."/>
            <person name="Warchocki S."/>
            <person name="Wright E.M."/>
            <person name="Allred A.F."/>
            <person name="Ahlstrom C."/>
            <person name="Manuel C.S."/>
            <person name="Stasiewicz M.J."/>
            <person name="Burrell A."/>
            <person name="Roof S."/>
            <person name="Strawn L."/>
            <person name="Fortes E.D."/>
            <person name="Nightingale K.K."/>
            <person name="Kephart D."/>
            <person name="Wiedmann M."/>
        </authorList>
    </citation>
    <scope>NUCLEOTIDE SEQUENCE [LARGE SCALE GENOMIC DNA]</scope>
    <source>
        <strain evidence="8">FSL F6-969</strain>
    </source>
</reference>
<dbReference type="GO" id="GO:0033228">
    <property type="term" value="P:cysteine export across plasma membrane"/>
    <property type="evidence" value="ECO:0007669"/>
    <property type="project" value="TreeGrafter"/>
</dbReference>
<keyword evidence="8" id="KW-1185">Reference proteome</keyword>
<keyword evidence="4 6" id="KW-1133">Transmembrane helix</keyword>
<evidence type="ECO:0000256" key="3">
    <source>
        <dbReference type="ARBA" id="ARBA00022692"/>
    </source>
</evidence>
<dbReference type="AlphaFoldDB" id="W7BQ97"/>
<keyword evidence="5 6" id="KW-0472">Membrane</keyword>
<accession>W7BQ97</accession>
<dbReference type="PATRIC" id="fig|1265820.5.peg.3514"/>
<dbReference type="Pfam" id="PF01810">
    <property type="entry name" value="LysE"/>
    <property type="match status" value="1"/>
</dbReference>
<feature type="transmembrane region" description="Helical" evidence="6">
    <location>
        <begin position="40"/>
        <end position="66"/>
    </location>
</feature>
<name>W7BQ97_9LIST</name>
<dbReference type="RefSeq" id="WP_206537457.1">
    <property type="nucleotide sequence ID" value="NZ_AODE01000046.1"/>
</dbReference>
<dbReference type="GO" id="GO:0015171">
    <property type="term" value="F:amino acid transmembrane transporter activity"/>
    <property type="evidence" value="ECO:0007669"/>
    <property type="project" value="TreeGrafter"/>
</dbReference>
<proteinExistence type="predicted"/>
<dbReference type="GO" id="GO:0005886">
    <property type="term" value="C:plasma membrane"/>
    <property type="evidence" value="ECO:0007669"/>
    <property type="project" value="UniProtKB-SubCell"/>
</dbReference>
<protein>
    <submittedName>
        <fullName evidence="7">Export protein, LysE family</fullName>
    </submittedName>
</protein>
<gene>
    <name evidence="7" type="ORF">PCORN_17819</name>
</gene>
<comment type="subcellular location">
    <subcellularLocation>
        <location evidence="1">Cell membrane</location>
        <topology evidence="1">Multi-pass membrane protein</topology>
    </subcellularLocation>
</comment>
<evidence type="ECO:0000313" key="8">
    <source>
        <dbReference type="Proteomes" id="UP000019254"/>
    </source>
</evidence>
<evidence type="ECO:0000256" key="4">
    <source>
        <dbReference type="ARBA" id="ARBA00022989"/>
    </source>
</evidence>
<dbReference type="STRING" id="1265820.PCORN_17819"/>
<feature type="transmembrane region" description="Helical" evidence="6">
    <location>
        <begin position="72"/>
        <end position="89"/>
    </location>
</feature>
<keyword evidence="2" id="KW-1003">Cell membrane</keyword>
<evidence type="ECO:0000256" key="5">
    <source>
        <dbReference type="ARBA" id="ARBA00023136"/>
    </source>
</evidence>
<dbReference type="PANTHER" id="PTHR30086:SF20">
    <property type="entry name" value="ARGININE EXPORTER PROTEIN ARGO-RELATED"/>
    <property type="match status" value="1"/>
</dbReference>
<dbReference type="InterPro" id="IPR001123">
    <property type="entry name" value="LeuE-type"/>
</dbReference>
<evidence type="ECO:0000256" key="2">
    <source>
        <dbReference type="ARBA" id="ARBA00022475"/>
    </source>
</evidence>
<keyword evidence="3 6" id="KW-0812">Transmembrane</keyword>